<keyword evidence="2" id="KW-1185">Reference proteome</keyword>
<dbReference type="GO" id="GO:0015035">
    <property type="term" value="F:protein-disulfide reductase activity"/>
    <property type="evidence" value="ECO:0007669"/>
    <property type="project" value="InterPro"/>
</dbReference>
<gene>
    <name evidence="1" type="ORF">BIW53_15335</name>
</gene>
<dbReference type="Proteomes" id="UP000180253">
    <property type="component" value="Unassembled WGS sequence"/>
</dbReference>
<sequence>MKIFYDGQCPICVAEMKKLLTFDQHRKIVIVDVHEQNFAAQYPHIDKRKALTILHAEDENGQIFLGLDATYQIWKLVGKYRWLKVLRLYPIRWLADGCYWLFARNRMRLSRMLLPSRCNNDRCKPND</sequence>
<evidence type="ECO:0000313" key="1">
    <source>
        <dbReference type="EMBL" id="OHU94446.1"/>
    </source>
</evidence>
<dbReference type="InterPro" id="IPR007263">
    <property type="entry name" value="DCC1-like"/>
</dbReference>
<dbReference type="PANTHER" id="PTHR34290">
    <property type="entry name" value="SI:CH73-390P7.2"/>
    <property type="match status" value="1"/>
</dbReference>
<reference evidence="1 2" key="1">
    <citation type="submission" date="2016-10" db="EMBL/GenBank/DDBJ databases">
        <title>Pseudoalteromonas amylolytica sp. nov., isolated from the surface seawater.</title>
        <authorList>
            <person name="Wu Y.-H."/>
            <person name="Cheng H."/>
            <person name="Jin X.-B."/>
            <person name="Wang C.-S."/>
            <person name="Xu X.-W."/>
        </authorList>
    </citation>
    <scope>NUCLEOTIDE SEQUENCE [LARGE SCALE GENOMIC DNA]</scope>
    <source>
        <strain evidence="1 2">JCM 12483</strain>
    </source>
</reference>
<protein>
    <recommendedName>
        <fullName evidence="3">Cell division protein</fullName>
    </recommendedName>
</protein>
<name>A0A1S1N552_9GAMM</name>
<dbReference type="RefSeq" id="WP_070992913.1">
    <property type="nucleotide sequence ID" value="NZ_CBCSHD010000009.1"/>
</dbReference>
<evidence type="ECO:0008006" key="3">
    <source>
        <dbReference type="Google" id="ProtNLM"/>
    </source>
</evidence>
<proteinExistence type="predicted"/>
<accession>A0A1S1N552</accession>
<dbReference type="InterPro" id="IPR044691">
    <property type="entry name" value="DCC1_Trx"/>
</dbReference>
<evidence type="ECO:0000313" key="2">
    <source>
        <dbReference type="Proteomes" id="UP000180253"/>
    </source>
</evidence>
<dbReference type="AlphaFoldDB" id="A0A1S1N552"/>
<dbReference type="STRING" id="327939.BIW53_15335"/>
<dbReference type="EMBL" id="MNAN01000034">
    <property type="protein sequence ID" value="OHU94446.1"/>
    <property type="molecule type" value="Genomic_DNA"/>
</dbReference>
<comment type="caution">
    <text evidence="1">The sequence shown here is derived from an EMBL/GenBank/DDBJ whole genome shotgun (WGS) entry which is preliminary data.</text>
</comment>
<organism evidence="1 2">
    <name type="scientific">Pseudoalteromonas byunsanensis</name>
    <dbReference type="NCBI Taxonomy" id="327939"/>
    <lineage>
        <taxon>Bacteria</taxon>
        <taxon>Pseudomonadati</taxon>
        <taxon>Pseudomonadota</taxon>
        <taxon>Gammaproteobacteria</taxon>
        <taxon>Alteromonadales</taxon>
        <taxon>Pseudoalteromonadaceae</taxon>
        <taxon>Pseudoalteromonas</taxon>
    </lineage>
</organism>
<dbReference type="OrthoDB" id="5294764at2"/>
<dbReference type="Pfam" id="PF04134">
    <property type="entry name" value="DCC1-like"/>
    <property type="match status" value="1"/>
</dbReference>
<dbReference type="PANTHER" id="PTHR34290:SF2">
    <property type="entry name" value="OS04G0668800 PROTEIN"/>
    <property type="match status" value="1"/>
</dbReference>